<evidence type="ECO:0000256" key="5">
    <source>
        <dbReference type="ARBA" id="ARBA00022824"/>
    </source>
</evidence>
<dbReference type="Proteomes" id="UP000254866">
    <property type="component" value="Unassembled WGS sequence"/>
</dbReference>
<evidence type="ECO:0000256" key="10">
    <source>
        <dbReference type="SAM" id="MobiDB-lite"/>
    </source>
</evidence>
<dbReference type="Pfam" id="PF09753">
    <property type="entry name" value="Use1"/>
    <property type="match status" value="1"/>
</dbReference>
<evidence type="ECO:0000256" key="8">
    <source>
        <dbReference type="ARBA" id="ARBA00022989"/>
    </source>
</evidence>
<feature type="compositionally biased region" description="Polar residues" evidence="10">
    <location>
        <begin position="173"/>
        <end position="185"/>
    </location>
</feature>
<evidence type="ECO:0000313" key="12">
    <source>
        <dbReference type="EMBL" id="RDL41229.1"/>
    </source>
</evidence>
<evidence type="ECO:0000256" key="2">
    <source>
        <dbReference type="ARBA" id="ARBA00007891"/>
    </source>
</evidence>
<organism evidence="12 13">
    <name type="scientific">Venustampulla echinocandica</name>
    <dbReference type="NCBI Taxonomy" id="2656787"/>
    <lineage>
        <taxon>Eukaryota</taxon>
        <taxon>Fungi</taxon>
        <taxon>Dikarya</taxon>
        <taxon>Ascomycota</taxon>
        <taxon>Pezizomycotina</taxon>
        <taxon>Leotiomycetes</taxon>
        <taxon>Helotiales</taxon>
        <taxon>Pleuroascaceae</taxon>
        <taxon>Venustampulla</taxon>
    </lineage>
</organism>
<dbReference type="GO" id="GO:0031201">
    <property type="term" value="C:SNARE complex"/>
    <property type="evidence" value="ECO:0007669"/>
    <property type="project" value="TreeGrafter"/>
</dbReference>
<dbReference type="STRING" id="2656787.A0A370U0C8"/>
<comment type="subcellular location">
    <subcellularLocation>
        <location evidence="1">Endoplasmic reticulum membrane</location>
        <topology evidence="1">Single-pass type IV membrane protein</topology>
    </subcellularLocation>
</comment>
<dbReference type="AlphaFoldDB" id="A0A370U0C8"/>
<evidence type="ECO:0000313" key="13">
    <source>
        <dbReference type="Proteomes" id="UP000254866"/>
    </source>
</evidence>
<proteinExistence type="inferred from homology"/>
<feature type="transmembrane region" description="Helical" evidence="11">
    <location>
        <begin position="297"/>
        <end position="320"/>
    </location>
</feature>
<name>A0A370U0C8_9HELO</name>
<dbReference type="RefSeq" id="XP_031873885.1">
    <property type="nucleotide sequence ID" value="XM_032009831.1"/>
</dbReference>
<evidence type="ECO:0000256" key="11">
    <source>
        <dbReference type="SAM" id="Phobius"/>
    </source>
</evidence>
<evidence type="ECO:0000256" key="6">
    <source>
        <dbReference type="ARBA" id="ARBA00022892"/>
    </source>
</evidence>
<comment type="similarity">
    <text evidence="2">Belongs to the USE1 family.</text>
</comment>
<feature type="compositionally biased region" description="Acidic residues" evidence="10">
    <location>
        <begin position="107"/>
        <end position="134"/>
    </location>
</feature>
<dbReference type="GO" id="GO:0015031">
    <property type="term" value="P:protein transport"/>
    <property type="evidence" value="ECO:0007669"/>
    <property type="project" value="UniProtKB-KW"/>
</dbReference>
<keyword evidence="6" id="KW-0931">ER-Golgi transport</keyword>
<keyword evidence="4 11" id="KW-0812">Transmembrane</keyword>
<feature type="compositionally biased region" description="Polar residues" evidence="10">
    <location>
        <begin position="138"/>
        <end position="150"/>
    </location>
</feature>
<keyword evidence="9 11" id="KW-0472">Membrane</keyword>
<dbReference type="EMBL" id="NPIC01000001">
    <property type="protein sequence ID" value="RDL41229.1"/>
    <property type="molecule type" value="Genomic_DNA"/>
</dbReference>
<dbReference type="OrthoDB" id="3231855at2759"/>
<dbReference type="PANTHER" id="PTHR13050">
    <property type="entry name" value="USE1-LIKE PROTEIN"/>
    <property type="match status" value="1"/>
</dbReference>
<protein>
    <recommendedName>
        <fullName evidence="14">Synaptobrevin</fullName>
    </recommendedName>
</protein>
<keyword evidence="8 11" id="KW-1133">Transmembrane helix</keyword>
<gene>
    <name evidence="12" type="ORF">BP5553_01208</name>
</gene>
<dbReference type="PANTHER" id="PTHR13050:SF7">
    <property type="entry name" value="VESICLE TRANSPORT PROTEIN USE1"/>
    <property type="match status" value="1"/>
</dbReference>
<sequence>MAVATAPVPVPAPAIDPTSINLTRMLARLQQTLIAPSSETESRLRFSSFEREKVGTNIRYANQLLLRLEEEAQNIKIPAKKQETQAELYRKRELILRLEEQLQEFEELGEHETDEDSSEGEDLLGEDTPSEETEESHTQASLPETPSELNQPSPPIPEPRAPPEPQREVQQPTSQAPTEPTSTLRSRNHAHEAERAKLLAPTTSVSTGASTGSSSLNTHTKEALLTHHRTEQESLTNSLLDMASALKASSQSFASSLEDEKDILNRATQGMDKNELGLESATRRMGMLRSMTEGKGWWGRMLMYAWIAGLALLAVLIVFVGPKLRF</sequence>
<accession>A0A370U0C8</accession>
<evidence type="ECO:0000256" key="3">
    <source>
        <dbReference type="ARBA" id="ARBA00022448"/>
    </source>
</evidence>
<feature type="region of interest" description="Disordered" evidence="10">
    <location>
        <begin position="107"/>
        <end position="218"/>
    </location>
</feature>
<evidence type="ECO:0008006" key="14">
    <source>
        <dbReference type="Google" id="ProtNLM"/>
    </source>
</evidence>
<reference evidence="12 13" key="1">
    <citation type="journal article" date="2018" name="IMA Fungus">
        <title>IMA Genome-F 9: Draft genome sequence of Annulohypoxylon stygium, Aspergillus mulundensis, Berkeleyomyces basicola (syn. Thielaviopsis basicola), Ceratocystis smalleyi, two Cercospora beticola strains, Coleophoma cylindrospora, Fusarium fracticaudum, Phialophora cf. hyalina, and Morchella septimelata.</title>
        <authorList>
            <person name="Wingfield B.D."/>
            <person name="Bills G.F."/>
            <person name="Dong Y."/>
            <person name="Huang W."/>
            <person name="Nel W.J."/>
            <person name="Swalarsk-Parry B.S."/>
            <person name="Vaghefi N."/>
            <person name="Wilken P.M."/>
            <person name="An Z."/>
            <person name="de Beer Z.W."/>
            <person name="De Vos L."/>
            <person name="Chen L."/>
            <person name="Duong T.A."/>
            <person name="Gao Y."/>
            <person name="Hammerbacher A."/>
            <person name="Kikkert J.R."/>
            <person name="Li Y."/>
            <person name="Li H."/>
            <person name="Li K."/>
            <person name="Li Q."/>
            <person name="Liu X."/>
            <person name="Ma X."/>
            <person name="Naidoo K."/>
            <person name="Pethybridge S.J."/>
            <person name="Sun J."/>
            <person name="Steenkamp E.T."/>
            <person name="van der Nest M.A."/>
            <person name="van Wyk S."/>
            <person name="Wingfield M.J."/>
            <person name="Xiong C."/>
            <person name="Yue Q."/>
            <person name="Zhang X."/>
        </authorList>
    </citation>
    <scope>NUCLEOTIDE SEQUENCE [LARGE SCALE GENOMIC DNA]</scope>
    <source>
        <strain evidence="12 13">BP 5553</strain>
    </source>
</reference>
<keyword evidence="3" id="KW-0813">Transport</keyword>
<keyword evidence="5" id="KW-0256">Endoplasmic reticulum</keyword>
<dbReference type="GO" id="GO:0005789">
    <property type="term" value="C:endoplasmic reticulum membrane"/>
    <property type="evidence" value="ECO:0007669"/>
    <property type="project" value="UniProtKB-SubCell"/>
</dbReference>
<dbReference type="InterPro" id="IPR019150">
    <property type="entry name" value="Vesicle_transport_protein_Use1"/>
</dbReference>
<evidence type="ECO:0000256" key="1">
    <source>
        <dbReference type="ARBA" id="ARBA00004163"/>
    </source>
</evidence>
<evidence type="ECO:0000256" key="7">
    <source>
        <dbReference type="ARBA" id="ARBA00022927"/>
    </source>
</evidence>
<comment type="caution">
    <text evidence="12">The sequence shown here is derived from an EMBL/GenBank/DDBJ whole genome shotgun (WGS) entry which is preliminary data.</text>
</comment>
<feature type="compositionally biased region" description="Pro residues" evidence="10">
    <location>
        <begin position="152"/>
        <end position="164"/>
    </location>
</feature>
<dbReference type="GeneID" id="43594057"/>
<evidence type="ECO:0000256" key="9">
    <source>
        <dbReference type="ARBA" id="ARBA00023136"/>
    </source>
</evidence>
<dbReference type="GO" id="GO:0006890">
    <property type="term" value="P:retrograde vesicle-mediated transport, Golgi to endoplasmic reticulum"/>
    <property type="evidence" value="ECO:0007669"/>
    <property type="project" value="TreeGrafter"/>
</dbReference>
<keyword evidence="13" id="KW-1185">Reference proteome</keyword>
<feature type="compositionally biased region" description="Low complexity" evidence="10">
    <location>
        <begin position="202"/>
        <end position="215"/>
    </location>
</feature>
<evidence type="ECO:0000256" key="4">
    <source>
        <dbReference type="ARBA" id="ARBA00022692"/>
    </source>
</evidence>
<keyword evidence="7" id="KW-0653">Protein transport</keyword>
<dbReference type="GO" id="GO:0005484">
    <property type="term" value="F:SNAP receptor activity"/>
    <property type="evidence" value="ECO:0007669"/>
    <property type="project" value="TreeGrafter"/>
</dbReference>